<dbReference type="EMBL" id="BGPR01022236">
    <property type="protein sequence ID" value="GBN88344.1"/>
    <property type="molecule type" value="Genomic_DNA"/>
</dbReference>
<gene>
    <name evidence="1" type="ORF">AVEN_53727_1</name>
</gene>
<name>A0A4Y2SJA7_ARAVE</name>
<dbReference type="AlphaFoldDB" id="A0A4Y2SJA7"/>
<keyword evidence="2" id="KW-1185">Reference proteome</keyword>
<evidence type="ECO:0000313" key="1">
    <source>
        <dbReference type="EMBL" id="GBN88344.1"/>
    </source>
</evidence>
<accession>A0A4Y2SJA7</accession>
<reference evidence="1 2" key="1">
    <citation type="journal article" date="2019" name="Sci. Rep.">
        <title>Orb-weaving spider Araneus ventricosus genome elucidates the spidroin gene catalogue.</title>
        <authorList>
            <person name="Kono N."/>
            <person name="Nakamura H."/>
            <person name="Ohtoshi R."/>
            <person name="Moran D.A.P."/>
            <person name="Shinohara A."/>
            <person name="Yoshida Y."/>
            <person name="Fujiwara M."/>
            <person name="Mori M."/>
            <person name="Tomita M."/>
            <person name="Arakawa K."/>
        </authorList>
    </citation>
    <scope>NUCLEOTIDE SEQUENCE [LARGE SCALE GENOMIC DNA]</scope>
</reference>
<dbReference type="Proteomes" id="UP000499080">
    <property type="component" value="Unassembled WGS sequence"/>
</dbReference>
<protein>
    <submittedName>
        <fullName evidence="1">Uncharacterized protein</fullName>
    </submittedName>
</protein>
<feature type="non-terminal residue" evidence="1">
    <location>
        <position position="24"/>
    </location>
</feature>
<organism evidence="1 2">
    <name type="scientific">Araneus ventricosus</name>
    <name type="common">Orbweaver spider</name>
    <name type="synonym">Epeira ventricosa</name>
    <dbReference type="NCBI Taxonomy" id="182803"/>
    <lineage>
        <taxon>Eukaryota</taxon>
        <taxon>Metazoa</taxon>
        <taxon>Ecdysozoa</taxon>
        <taxon>Arthropoda</taxon>
        <taxon>Chelicerata</taxon>
        <taxon>Arachnida</taxon>
        <taxon>Araneae</taxon>
        <taxon>Araneomorphae</taxon>
        <taxon>Entelegynae</taxon>
        <taxon>Araneoidea</taxon>
        <taxon>Araneidae</taxon>
        <taxon>Araneus</taxon>
    </lineage>
</organism>
<proteinExistence type="predicted"/>
<evidence type="ECO:0000313" key="2">
    <source>
        <dbReference type="Proteomes" id="UP000499080"/>
    </source>
</evidence>
<comment type="caution">
    <text evidence="1">The sequence shown here is derived from an EMBL/GenBank/DDBJ whole genome shotgun (WGS) entry which is preliminary data.</text>
</comment>
<sequence>MCQERLSALAVLKIENTVDIDFTK</sequence>